<accession>A0ABZ2PS72</accession>
<name>A0ABZ2PS72_9BURK</name>
<dbReference type="EMBL" id="CP062175">
    <property type="protein sequence ID" value="WXK37892.1"/>
    <property type="molecule type" value="Genomic_DNA"/>
</dbReference>
<gene>
    <name evidence="1" type="ORF">IHE29_00615</name>
</gene>
<sequence length="85" mass="9277">MFLGGTIGNVPMDRDNIDRLTTQDPKTMSADDEKQLEFLQRLCGDKGVGGINILSPFIGNDNGLADKIKGMIDTYHATHPDTQQA</sequence>
<keyword evidence="1" id="KW-0614">Plasmid</keyword>
<organism evidence="1 2">
    <name type="scientific">Mycetohabitans rhizoxinica</name>
    <dbReference type="NCBI Taxonomy" id="412963"/>
    <lineage>
        <taxon>Bacteria</taxon>
        <taxon>Pseudomonadati</taxon>
        <taxon>Pseudomonadota</taxon>
        <taxon>Betaproteobacteria</taxon>
        <taxon>Burkholderiales</taxon>
        <taxon>Burkholderiaceae</taxon>
        <taxon>Mycetohabitans</taxon>
    </lineage>
</organism>
<evidence type="ECO:0000313" key="1">
    <source>
        <dbReference type="EMBL" id="WXK37892.1"/>
    </source>
</evidence>
<dbReference type="Proteomes" id="UP001493153">
    <property type="component" value="Plasmid megaplasmid"/>
</dbReference>
<keyword evidence="2" id="KW-1185">Reference proteome</keyword>
<geneLocation type="plasmid" evidence="1 2">
    <name>megaplasmid</name>
</geneLocation>
<reference evidence="1 2" key="1">
    <citation type="submission" date="2020-09" db="EMBL/GenBank/DDBJ databases">
        <title>Genome sequences of Mycetohabitans spp.</title>
        <authorList>
            <person name="Carter M.E."/>
            <person name="Carpenter S.C.D."/>
            <person name="Bogdanove A.J."/>
        </authorList>
    </citation>
    <scope>NUCLEOTIDE SEQUENCE [LARGE SCALE GENOMIC DNA]</scope>
    <source>
        <strain evidence="1 2">B12</strain>
        <plasmid evidence="1 2">megaplasmid</plasmid>
    </source>
</reference>
<evidence type="ECO:0000313" key="2">
    <source>
        <dbReference type="Proteomes" id="UP001493153"/>
    </source>
</evidence>
<protein>
    <submittedName>
        <fullName evidence="1">Uncharacterized protein</fullName>
    </submittedName>
</protein>
<proteinExistence type="predicted"/>